<dbReference type="Pfam" id="PF01734">
    <property type="entry name" value="Patatin"/>
    <property type="match status" value="1"/>
</dbReference>
<keyword evidence="1 4" id="KW-0378">Hydrolase</keyword>
<evidence type="ECO:0000313" key="6">
    <source>
        <dbReference type="EMBL" id="ADP76099.1"/>
    </source>
</evidence>
<dbReference type="AlphaFoldDB" id="A0A7U3YHX4"/>
<evidence type="ECO:0000256" key="1">
    <source>
        <dbReference type="ARBA" id="ARBA00022801"/>
    </source>
</evidence>
<evidence type="ECO:0000256" key="2">
    <source>
        <dbReference type="ARBA" id="ARBA00022963"/>
    </source>
</evidence>
<dbReference type="GO" id="GO:0016787">
    <property type="term" value="F:hydrolase activity"/>
    <property type="evidence" value="ECO:0007669"/>
    <property type="project" value="UniProtKB-UniRule"/>
</dbReference>
<name>A0A7U3YHX4_GEOS0</name>
<comment type="caution">
    <text evidence="4">Lacks conserved residue(s) required for the propagation of feature annotation.</text>
</comment>
<organism evidence="6">
    <name type="scientific">Geobacillus sp. (strain Y4.1MC1)</name>
    <dbReference type="NCBI Taxonomy" id="581103"/>
    <lineage>
        <taxon>Bacteria</taxon>
        <taxon>Bacillati</taxon>
        <taxon>Bacillota</taxon>
        <taxon>Bacilli</taxon>
        <taxon>Bacillales</taxon>
        <taxon>Anoxybacillaceae</taxon>
        <taxon>Geobacillus</taxon>
    </lineage>
</organism>
<evidence type="ECO:0000256" key="3">
    <source>
        <dbReference type="ARBA" id="ARBA00023098"/>
    </source>
</evidence>
<keyword evidence="3 4" id="KW-0443">Lipid metabolism</keyword>
<feature type="active site" description="Nucleophile" evidence="4">
    <location>
        <position position="38"/>
    </location>
</feature>
<feature type="domain" description="PNPLA" evidence="5">
    <location>
        <begin position="5"/>
        <end position="168"/>
    </location>
</feature>
<evidence type="ECO:0000259" key="5">
    <source>
        <dbReference type="PROSITE" id="PS51635"/>
    </source>
</evidence>
<reference evidence="6" key="1">
    <citation type="submission" date="2010-10" db="EMBL/GenBank/DDBJ databases">
        <title>Complete sequence of chromosome of Geobacillus sp. Y4.1MC1.</title>
        <authorList>
            <consortium name="US DOE Joint Genome Institute"/>
            <person name="Lucas S."/>
            <person name="Copeland A."/>
            <person name="Lapidus A."/>
            <person name="Cheng J.-F."/>
            <person name="Bruce D."/>
            <person name="Goodwin L."/>
            <person name="Pitluck S."/>
            <person name="Chertkov O."/>
            <person name="Zhang X."/>
            <person name="Detter J.C."/>
            <person name="Han C."/>
            <person name="Tapia R."/>
            <person name="Land M."/>
            <person name="Hauser L."/>
            <person name="Jeffries C."/>
            <person name="Kyrpides N."/>
            <person name="Ivanova N."/>
            <person name="Ovchinnikova G."/>
            <person name="Brumm P."/>
            <person name="Mead D."/>
            <person name="Woyke T."/>
        </authorList>
    </citation>
    <scope>NUCLEOTIDE SEQUENCE [LARGE SCALE GENOMIC DNA]</scope>
    <source>
        <strain evidence="6">Y4.1MC1</strain>
    </source>
</reference>
<keyword evidence="2 4" id="KW-0442">Lipid degradation</keyword>
<proteinExistence type="predicted"/>
<dbReference type="InterPro" id="IPR050301">
    <property type="entry name" value="NTE"/>
</dbReference>
<dbReference type="SUPFAM" id="SSF52151">
    <property type="entry name" value="FabD/lysophospholipase-like"/>
    <property type="match status" value="1"/>
</dbReference>
<dbReference type="Gene3D" id="3.40.1090.10">
    <property type="entry name" value="Cytosolic phospholipase A2 catalytic domain"/>
    <property type="match status" value="1"/>
</dbReference>
<dbReference type="PROSITE" id="PS51635">
    <property type="entry name" value="PNPLA"/>
    <property type="match status" value="1"/>
</dbReference>
<feature type="short sequence motif" description="DGA/G" evidence="4">
    <location>
        <begin position="155"/>
        <end position="157"/>
    </location>
</feature>
<dbReference type="GO" id="GO:0016042">
    <property type="term" value="P:lipid catabolic process"/>
    <property type="evidence" value="ECO:0007669"/>
    <property type="project" value="UniProtKB-UniRule"/>
</dbReference>
<feature type="active site" description="Proton acceptor" evidence="4">
    <location>
        <position position="155"/>
    </location>
</feature>
<dbReference type="PANTHER" id="PTHR14226">
    <property type="entry name" value="NEUROPATHY TARGET ESTERASE/SWISS CHEESE D.MELANOGASTER"/>
    <property type="match status" value="1"/>
</dbReference>
<gene>
    <name evidence="6" type="ORF">GY4MC1_3440</name>
</gene>
<evidence type="ECO:0000256" key="4">
    <source>
        <dbReference type="PROSITE-ProRule" id="PRU01161"/>
    </source>
</evidence>
<sequence length="290" mass="32017">MKVGLALGGGAVRGLAHIGVLKVLKKHQIPIDFIAGTSMGGAIGGLVAAGIDIEEIEEFILTTPSYRFVDIGILKRGIFAGNKIYAMLIQFLEQKGLGDIRIEDLNIPFRAVSVDLIKGEVFVFEKGSLSLAIRATTSVPGIFSPVHYQDKVLVDGGILNNLPADLLREAGMDVVMAVDVEREHEEEEPRNIFDVVYRSFTIMMTRQRRANLRYADVVFRPEVGHILAFDTTRIQECIEAGEREAQQKIQEVLSFIKINRNEGSHKVWRFASAGASKREAVSGNDKGHDE</sequence>
<feature type="short sequence motif" description="GXSXG" evidence="4">
    <location>
        <begin position="36"/>
        <end position="40"/>
    </location>
</feature>
<protein>
    <submittedName>
        <fullName evidence="6">Patatin</fullName>
    </submittedName>
</protein>
<dbReference type="KEGG" id="gmc:GY4MC1_3440"/>
<dbReference type="CDD" id="cd07205">
    <property type="entry name" value="Pat_PNPLA6_PNPLA7_NTE1_like"/>
    <property type="match status" value="1"/>
</dbReference>
<dbReference type="PANTHER" id="PTHR14226:SF76">
    <property type="entry name" value="NTE FAMILY PROTEIN RSSA"/>
    <property type="match status" value="1"/>
</dbReference>
<dbReference type="InterPro" id="IPR002641">
    <property type="entry name" value="PNPLA_dom"/>
</dbReference>
<dbReference type="InterPro" id="IPR016035">
    <property type="entry name" value="Acyl_Trfase/lysoPLipase"/>
</dbReference>
<dbReference type="EMBL" id="CP002293">
    <property type="protein sequence ID" value="ADP76099.1"/>
    <property type="molecule type" value="Genomic_DNA"/>
</dbReference>
<accession>A0A7U3YHX4</accession>